<dbReference type="PANTHER" id="PTHR32294:SF0">
    <property type="entry name" value="DNA POLYMERASE III SUBUNIT ALPHA"/>
    <property type="match status" value="1"/>
</dbReference>
<evidence type="ECO:0000259" key="9">
    <source>
        <dbReference type="SMART" id="SM00481"/>
    </source>
</evidence>
<dbReference type="Pfam" id="PF17657">
    <property type="entry name" value="DNA_pol3_finger"/>
    <property type="match status" value="1"/>
</dbReference>
<evidence type="ECO:0000256" key="7">
    <source>
        <dbReference type="ARBA" id="ARBA00022932"/>
    </source>
</evidence>
<dbReference type="InterPro" id="IPR004805">
    <property type="entry name" value="DnaE2/DnaE/PolC"/>
</dbReference>
<dbReference type="AlphaFoldDB" id="A0A831ZYA4"/>
<dbReference type="Gene3D" id="3.20.20.140">
    <property type="entry name" value="Metal-dependent hydrolases"/>
    <property type="match status" value="1"/>
</dbReference>
<reference evidence="10" key="1">
    <citation type="journal article" date="2020" name="mSystems">
        <title>Genome- and Community-Level Interaction Insights into Carbon Utilization and Element Cycling Functions of Hydrothermarchaeota in Hydrothermal Sediment.</title>
        <authorList>
            <person name="Zhou Z."/>
            <person name="Liu Y."/>
            <person name="Xu W."/>
            <person name="Pan J."/>
            <person name="Luo Z.H."/>
            <person name="Li M."/>
        </authorList>
    </citation>
    <scope>NUCLEOTIDE SEQUENCE [LARGE SCALE GENOMIC DNA]</scope>
    <source>
        <strain evidence="10">SpSt-456</strain>
    </source>
</reference>
<dbReference type="EC" id="2.7.7.7" evidence="2"/>
<name>A0A831ZYA4_9BACT</name>
<dbReference type="InterPro" id="IPR029460">
    <property type="entry name" value="DNAPol_HHH"/>
</dbReference>
<evidence type="ECO:0000313" key="10">
    <source>
        <dbReference type="EMBL" id="HFK96253.1"/>
    </source>
</evidence>
<keyword evidence="6" id="KW-0235">DNA replication</keyword>
<evidence type="ECO:0000256" key="1">
    <source>
        <dbReference type="ARBA" id="ARBA00004496"/>
    </source>
</evidence>
<dbReference type="Pfam" id="PF02811">
    <property type="entry name" value="PHP"/>
    <property type="match status" value="1"/>
</dbReference>
<dbReference type="CDD" id="cd12113">
    <property type="entry name" value="PHP_PolIIIA_DnaE3"/>
    <property type="match status" value="1"/>
</dbReference>
<dbReference type="InterPro" id="IPR003141">
    <property type="entry name" value="Pol/His_phosphatase_N"/>
</dbReference>
<comment type="caution">
    <text evidence="10">The sequence shown here is derived from an EMBL/GenBank/DDBJ whole genome shotgun (WGS) entry which is preliminary data.</text>
</comment>
<evidence type="ECO:0000256" key="5">
    <source>
        <dbReference type="ARBA" id="ARBA00022695"/>
    </source>
</evidence>
<dbReference type="Pfam" id="PF01336">
    <property type="entry name" value="tRNA_anti-codon"/>
    <property type="match status" value="1"/>
</dbReference>
<dbReference type="CDD" id="cd04485">
    <property type="entry name" value="DnaE_OBF"/>
    <property type="match status" value="1"/>
</dbReference>
<dbReference type="InterPro" id="IPR011708">
    <property type="entry name" value="DNA_pol3_alpha_NTPase_dom"/>
</dbReference>
<dbReference type="Gene3D" id="1.10.150.870">
    <property type="match status" value="1"/>
</dbReference>
<dbReference type="InterPro" id="IPR040982">
    <property type="entry name" value="DNA_pol3_finger"/>
</dbReference>
<evidence type="ECO:0000256" key="3">
    <source>
        <dbReference type="ARBA" id="ARBA00019114"/>
    </source>
</evidence>
<dbReference type="GO" id="GO:0006260">
    <property type="term" value="P:DNA replication"/>
    <property type="evidence" value="ECO:0007669"/>
    <property type="project" value="UniProtKB-KW"/>
</dbReference>
<dbReference type="NCBIfam" id="NF005298">
    <property type="entry name" value="PRK06826.1"/>
    <property type="match status" value="1"/>
</dbReference>
<comment type="catalytic activity">
    <reaction evidence="8">
        <text>DNA(n) + a 2'-deoxyribonucleoside 5'-triphosphate = DNA(n+1) + diphosphate</text>
        <dbReference type="Rhea" id="RHEA:22508"/>
        <dbReference type="Rhea" id="RHEA-COMP:17339"/>
        <dbReference type="Rhea" id="RHEA-COMP:17340"/>
        <dbReference type="ChEBI" id="CHEBI:33019"/>
        <dbReference type="ChEBI" id="CHEBI:61560"/>
        <dbReference type="ChEBI" id="CHEBI:173112"/>
        <dbReference type="EC" id="2.7.7.7"/>
    </reaction>
</comment>
<feature type="domain" description="Polymerase/histidinol phosphatase N-terminal" evidence="9">
    <location>
        <begin position="5"/>
        <end position="72"/>
    </location>
</feature>
<dbReference type="Pfam" id="PF14579">
    <property type="entry name" value="HHH_6"/>
    <property type="match status" value="1"/>
</dbReference>
<comment type="subcellular location">
    <subcellularLocation>
        <location evidence="1">Cytoplasm</location>
    </subcellularLocation>
</comment>
<sequence length="1169" mass="130909">MPPFVHLHVHSQYSLLDGAIRLGELIQTAKDFGMPAVAVTDHGNMYGALEFYEKAKKAGIKPIIGCEIYLAPRGRHSRGATGNAASGSNGNDEDKNQHLVLLAHDLTGYKNLLKIVTLGYLEGFYYKPRADKELLRAYSEGLIALSSCMKGEVAFELLHGRPEAAARAALEYRDIFGDGRFFLEIQANGIPEQALVNEKLIAMGKELGIPLVATNDCHYLKRSDARAHDILLCIQTGKTILEEKRLKFRTDQLYFKSPDEMWREFAHVPEALENSVRIAEMCSLEIPLGDYHFPLFPVPEGESLESQFRKTALEGFEKRLPEIRHNRPRLSAQDLEEYRRRLHEEMDVIVDMGFAAYFLIVADFIAYAKNKGIPVGPGRGSAAGSLVAYVMGITDLDPIEHGLIFERFLNKERISMPDIDVDFCVQGREEVFRYVSEKYGKDQVAQIATFGTLQAKAVVRDVGRALAMPYNEVDKIAKLIPGAPDMTLKKALELEPRLVELQREDPQIRELFEIAQALEGLTRHASTHAAGVVIGDKPLVEYMPLFRDQDGKVVTQFSMKSVEKAGLIKFDFLGLRNLTVIHNAVQLIEKNHGVRLDMRRLPLDDPETYALLCRADTTGVFQLESSGMRDLLLRLQPERFDDIVALMALYRPGPIKSGMVDHFIDGKHGRIPITYDLDQLRPILEPTYGVILYQEQVMEIARVLANYTLGEADILRRAMGKKIPEVMAAQRERFLAGAKENGIDLTKANHIFDLMDKFAGYGFNKSHSAAYAVISYQTAYLKAHYPVEYMAALLNSFLNNTDQVVKLINECREKGIAVLPPDVNVSELDFTVVEGKIRFGLGAVKNVGEGAIETILAARAKDGPFRSIFDFCNRVDPSKVNRRVLEHLIKCGAFDSIHSDRARVLAAMDQALERAQARQKDRSAGQLSLFDLLRATPQKARETENLPDVPPWDSRTLLHYEKESLGFYISGHPLDHYEDQIRTLCTADTQRVRERQDGAKVILCGLIAIAKEVVTKKGDRMAFLNLEDREGTLEVVCFPEVYLKARPILDGDEPRVVFGTIQHDEKGSKLLADQIMTLEEAQSQTVETVLIKLSAQSLDRDALETLRHVLVAHSGDCKTLLHLNVDDQATAVIALSTKLRVTPSHGFVEAMTAHFGPDCLDLVRKACHQ</sequence>
<dbReference type="PANTHER" id="PTHR32294">
    <property type="entry name" value="DNA POLYMERASE III SUBUNIT ALPHA"/>
    <property type="match status" value="1"/>
</dbReference>
<dbReference type="InterPro" id="IPR004365">
    <property type="entry name" value="NA-bd_OB_tRNA"/>
</dbReference>
<protein>
    <recommendedName>
        <fullName evidence="3">DNA polymerase III subunit alpha</fullName>
        <ecNumber evidence="2">2.7.7.7</ecNumber>
    </recommendedName>
</protein>
<dbReference type="SMART" id="SM00481">
    <property type="entry name" value="POLIIIAc"/>
    <property type="match status" value="1"/>
</dbReference>
<evidence type="ECO:0000256" key="4">
    <source>
        <dbReference type="ARBA" id="ARBA00022679"/>
    </source>
</evidence>
<dbReference type="InterPro" id="IPR041931">
    <property type="entry name" value="DNA_pol3_alpha_thumb_dom"/>
</dbReference>
<keyword evidence="5 10" id="KW-0548">Nucleotidyltransferase</keyword>
<gene>
    <name evidence="10" type="ORF">ENS06_02885</name>
</gene>
<dbReference type="Gene3D" id="1.10.10.1600">
    <property type="entry name" value="Bacterial DNA polymerase III alpha subunit, thumb domain"/>
    <property type="match status" value="1"/>
</dbReference>
<organism evidence="10">
    <name type="scientific">Desulfacinum infernum</name>
    <dbReference type="NCBI Taxonomy" id="35837"/>
    <lineage>
        <taxon>Bacteria</taxon>
        <taxon>Pseudomonadati</taxon>
        <taxon>Thermodesulfobacteriota</taxon>
        <taxon>Syntrophobacteria</taxon>
        <taxon>Syntrophobacterales</taxon>
        <taxon>Syntrophobacteraceae</taxon>
        <taxon>Desulfacinum</taxon>
    </lineage>
</organism>
<dbReference type="Pfam" id="PF07733">
    <property type="entry name" value="DNA_pol3_alpha"/>
    <property type="match status" value="1"/>
</dbReference>
<evidence type="ECO:0000256" key="6">
    <source>
        <dbReference type="ARBA" id="ARBA00022705"/>
    </source>
</evidence>
<evidence type="ECO:0000256" key="2">
    <source>
        <dbReference type="ARBA" id="ARBA00012417"/>
    </source>
</evidence>
<dbReference type="GO" id="GO:0003887">
    <property type="term" value="F:DNA-directed DNA polymerase activity"/>
    <property type="evidence" value="ECO:0007669"/>
    <property type="project" value="UniProtKB-KW"/>
</dbReference>
<dbReference type="InterPro" id="IPR016195">
    <property type="entry name" value="Pol/histidinol_Pase-like"/>
</dbReference>
<dbReference type="EMBL" id="DSTK01000011">
    <property type="protein sequence ID" value="HFK96253.1"/>
    <property type="molecule type" value="Genomic_DNA"/>
</dbReference>
<proteinExistence type="predicted"/>
<dbReference type="NCBIfam" id="TIGR00594">
    <property type="entry name" value="polc"/>
    <property type="match status" value="1"/>
</dbReference>
<dbReference type="GO" id="GO:0005737">
    <property type="term" value="C:cytoplasm"/>
    <property type="evidence" value="ECO:0007669"/>
    <property type="project" value="UniProtKB-SubCell"/>
</dbReference>
<dbReference type="GO" id="GO:0008408">
    <property type="term" value="F:3'-5' exonuclease activity"/>
    <property type="evidence" value="ECO:0007669"/>
    <property type="project" value="InterPro"/>
</dbReference>
<dbReference type="NCBIfam" id="NF004226">
    <property type="entry name" value="PRK05673.1"/>
    <property type="match status" value="1"/>
</dbReference>
<accession>A0A831ZYA4</accession>
<keyword evidence="4 10" id="KW-0808">Transferase</keyword>
<evidence type="ECO:0000256" key="8">
    <source>
        <dbReference type="ARBA" id="ARBA00049244"/>
    </source>
</evidence>
<keyword evidence="7" id="KW-0239">DNA-directed DNA polymerase</keyword>
<dbReference type="SUPFAM" id="SSF89550">
    <property type="entry name" value="PHP domain-like"/>
    <property type="match status" value="1"/>
</dbReference>
<dbReference type="InterPro" id="IPR004013">
    <property type="entry name" value="PHP_dom"/>
</dbReference>
<dbReference type="GO" id="GO:0003676">
    <property type="term" value="F:nucleic acid binding"/>
    <property type="evidence" value="ECO:0007669"/>
    <property type="project" value="InterPro"/>
</dbReference>